<evidence type="ECO:0000313" key="9">
    <source>
        <dbReference type="Proteomes" id="UP000477722"/>
    </source>
</evidence>
<comment type="caution">
    <text evidence="8">The sequence shown here is derived from an EMBL/GenBank/DDBJ whole genome shotgun (WGS) entry which is preliminary data.</text>
</comment>
<dbReference type="Gene3D" id="3.10.450.490">
    <property type="match status" value="1"/>
</dbReference>
<dbReference type="GO" id="GO:0008237">
    <property type="term" value="F:metallopeptidase activity"/>
    <property type="evidence" value="ECO:0007669"/>
    <property type="project" value="UniProtKB-KW"/>
</dbReference>
<dbReference type="AlphaFoldDB" id="A0A6G4X942"/>
<dbReference type="GO" id="GO:0006508">
    <property type="term" value="P:proteolysis"/>
    <property type="evidence" value="ECO:0007669"/>
    <property type="project" value="UniProtKB-KW"/>
</dbReference>
<dbReference type="InterPro" id="IPR011096">
    <property type="entry name" value="FTP_domain"/>
</dbReference>
<feature type="region of interest" description="Disordered" evidence="6">
    <location>
        <begin position="16"/>
        <end position="43"/>
    </location>
</feature>
<dbReference type="Pfam" id="PF07504">
    <property type="entry name" value="FTP"/>
    <property type="match status" value="1"/>
</dbReference>
<evidence type="ECO:0000256" key="5">
    <source>
        <dbReference type="ARBA" id="ARBA00023049"/>
    </source>
</evidence>
<dbReference type="EMBL" id="JAAKZZ010001129">
    <property type="protein sequence ID" value="NGO74069.1"/>
    <property type="molecule type" value="Genomic_DNA"/>
</dbReference>
<accession>A0A6G4X942</accession>
<keyword evidence="1" id="KW-0645">Protease</keyword>
<evidence type="ECO:0000256" key="4">
    <source>
        <dbReference type="ARBA" id="ARBA00022833"/>
    </source>
</evidence>
<evidence type="ECO:0000313" key="8">
    <source>
        <dbReference type="EMBL" id="NGO74069.1"/>
    </source>
</evidence>
<keyword evidence="2" id="KW-0479">Metal-binding</keyword>
<name>A0A6G4X942_9ACTN</name>
<sequence length="127" mass="13103">MLAAAALVAVSVQTGTAGAQSDSAARDGKADTGALPAKVTPKERAGLLRTADARAEGTADTLKLGGKEKLKVRNVVKNRDGATHTRYERTYAGLPVLGGEIIVHRAPDGSIESTDRANPLDITVPTT</sequence>
<proteinExistence type="predicted"/>
<feature type="non-terminal residue" evidence="8">
    <location>
        <position position="127"/>
    </location>
</feature>
<evidence type="ECO:0000256" key="2">
    <source>
        <dbReference type="ARBA" id="ARBA00022723"/>
    </source>
</evidence>
<keyword evidence="9" id="KW-1185">Reference proteome</keyword>
<protein>
    <recommendedName>
        <fullName evidence="7">FTP domain-containing protein</fullName>
    </recommendedName>
</protein>
<feature type="domain" description="FTP" evidence="7">
    <location>
        <begin position="69"/>
        <end position="113"/>
    </location>
</feature>
<keyword evidence="4" id="KW-0862">Zinc</keyword>
<evidence type="ECO:0000256" key="1">
    <source>
        <dbReference type="ARBA" id="ARBA00022670"/>
    </source>
</evidence>
<evidence type="ECO:0000256" key="3">
    <source>
        <dbReference type="ARBA" id="ARBA00022801"/>
    </source>
</evidence>
<evidence type="ECO:0000256" key="6">
    <source>
        <dbReference type="SAM" id="MobiDB-lite"/>
    </source>
</evidence>
<reference evidence="8 9" key="1">
    <citation type="submission" date="2020-02" db="EMBL/GenBank/DDBJ databases">
        <title>Whole-genome analyses of novel actinobacteria.</title>
        <authorList>
            <person name="Sahin N."/>
            <person name="Tatar D."/>
        </authorList>
    </citation>
    <scope>NUCLEOTIDE SEQUENCE [LARGE SCALE GENOMIC DNA]</scope>
    <source>
        <strain evidence="8 9">SB3404</strain>
    </source>
</reference>
<keyword evidence="3" id="KW-0378">Hydrolase</keyword>
<keyword evidence="5" id="KW-0482">Metalloprotease</keyword>
<evidence type="ECO:0000259" key="7">
    <source>
        <dbReference type="Pfam" id="PF07504"/>
    </source>
</evidence>
<gene>
    <name evidence="8" type="ORF">G5C65_38285</name>
</gene>
<organism evidence="8 9">
    <name type="scientific">Streptomyces boncukensis</name>
    <dbReference type="NCBI Taxonomy" id="2711219"/>
    <lineage>
        <taxon>Bacteria</taxon>
        <taxon>Bacillati</taxon>
        <taxon>Actinomycetota</taxon>
        <taxon>Actinomycetes</taxon>
        <taxon>Kitasatosporales</taxon>
        <taxon>Streptomycetaceae</taxon>
        <taxon>Streptomyces</taxon>
    </lineage>
</organism>
<dbReference type="GO" id="GO:0046872">
    <property type="term" value="F:metal ion binding"/>
    <property type="evidence" value="ECO:0007669"/>
    <property type="project" value="UniProtKB-KW"/>
</dbReference>
<dbReference type="Proteomes" id="UP000477722">
    <property type="component" value="Unassembled WGS sequence"/>
</dbReference>